<proteinExistence type="predicted"/>
<gene>
    <name evidence="3" type="ORF">GCM10007047_12270</name>
</gene>
<evidence type="ECO:0000259" key="2">
    <source>
        <dbReference type="Pfam" id="PF13229"/>
    </source>
</evidence>
<evidence type="ECO:0000313" key="3">
    <source>
        <dbReference type="EMBL" id="GHB97895.1"/>
    </source>
</evidence>
<sequence>MKKTTFVPAVLLLLSLSALQAADFYMTPSGANSEDGSDWANALPASSIGTTLNTTMGPGDTLFIGSGDYINIGITLDSDGTSGSPKTITGVDTGGGIPHFNGNPSWVRSNPDSGRWQILTVRGDYWVVENLELSHVRYAIRNTNADSATNITFRDITMHDVRHGVYVNYMDNSTFENCVVQEYTKQGFRLDRGCDNVTFTDCYADLTGGDTSWWDYSENFPYGFVVNKGSTINSNITFEYCVAIDNRKNNQLDSDGDPLSYWNGDGFVVEDNTGGITEFIGCLSINNEDGGYDIKSEASFVDCTAVKNYRGFRLWHTTKTLENCVATYPFRRSTGNPSGSDTSSGSGVWTQNGTSTLSNFTFHGNNGRGLDEAGSGGLTATDSIISFSGASGSFTSGSVTLGAGSVTYRPGSGTDPDFVNPSSAWDGSGDDMNSQTYADTKGYFYGTVVAPTASVIAVNLSDSTNTFLAPTDVVGVLPTANWNNSTVNNETITDLVDDTGAATTADVSFVNTPYYYENTTPTYSVPLDDDSKMMRGTRALSNGSATAASFDEIPFAEYDVYVYWGGRKSGETVPAVLQVDYQTDSGGTWVTQDTLYMMDGNHSWDGTYDESTATTSGAAVDGNDYVVFRGQTASSFRIRGNCGRRTGICGIQIVERTEEYVVIGDTIGMNLANTGSTLDPADVAGVIPMPNWNNSTVGNETITNAVNDAGVATTVDFDFVNTAFYYTNATPTYSAPYEADSLLMRGTRGLSNGSSTRVEVDEIPYAVYDVYVYWGGRKTGETVPAEMKIEFQTDSGGTWVTQDTRYMLDTNHSWDGTYDESTAATTGTAVDGNDYVVFRGQTASSFQVKGTCGRRTGFNALQIVEQ</sequence>
<feature type="chain" id="PRO_5035218938" description="Right handed beta helix domain-containing protein" evidence="1">
    <location>
        <begin position="22"/>
        <end position="866"/>
    </location>
</feature>
<dbReference type="Gene3D" id="2.160.20.10">
    <property type="entry name" value="Single-stranded right-handed beta-helix, Pectin lyase-like"/>
    <property type="match status" value="1"/>
</dbReference>
<accession>A0A8J3GDR7</accession>
<dbReference type="Pfam" id="PF13229">
    <property type="entry name" value="Beta_helix"/>
    <property type="match status" value="1"/>
</dbReference>
<keyword evidence="4" id="KW-1185">Reference proteome</keyword>
<dbReference type="SMART" id="SM00710">
    <property type="entry name" value="PbH1"/>
    <property type="match status" value="7"/>
</dbReference>
<dbReference type="EMBL" id="BMXG01000006">
    <property type="protein sequence ID" value="GHB97895.1"/>
    <property type="molecule type" value="Genomic_DNA"/>
</dbReference>
<evidence type="ECO:0000256" key="1">
    <source>
        <dbReference type="SAM" id="SignalP"/>
    </source>
</evidence>
<dbReference type="AlphaFoldDB" id="A0A8J3GDR7"/>
<dbReference type="InterPro" id="IPR011050">
    <property type="entry name" value="Pectin_lyase_fold/virulence"/>
</dbReference>
<feature type="signal peptide" evidence="1">
    <location>
        <begin position="1"/>
        <end position="21"/>
    </location>
</feature>
<name>A0A8J3GDR7_9BACT</name>
<keyword evidence="1" id="KW-0732">Signal</keyword>
<dbReference type="SUPFAM" id="SSF51126">
    <property type="entry name" value="Pectin lyase-like"/>
    <property type="match status" value="1"/>
</dbReference>
<dbReference type="InterPro" id="IPR012334">
    <property type="entry name" value="Pectin_lyas_fold"/>
</dbReference>
<reference evidence="3" key="1">
    <citation type="journal article" date="2014" name="Int. J. Syst. Evol. Microbiol.">
        <title>Complete genome sequence of Corynebacterium casei LMG S-19264T (=DSM 44701T), isolated from a smear-ripened cheese.</title>
        <authorList>
            <consortium name="US DOE Joint Genome Institute (JGI-PGF)"/>
            <person name="Walter F."/>
            <person name="Albersmeier A."/>
            <person name="Kalinowski J."/>
            <person name="Ruckert C."/>
        </authorList>
    </citation>
    <scope>NUCLEOTIDE SEQUENCE</scope>
    <source>
        <strain evidence="3">KCTC 12870</strain>
    </source>
</reference>
<dbReference type="RefSeq" id="WP_189512994.1">
    <property type="nucleotide sequence ID" value="NZ_BMXG01000006.1"/>
</dbReference>
<protein>
    <recommendedName>
        <fullName evidence="2">Right handed beta helix domain-containing protein</fullName>
    </recommendedName>
</protein>
<dbReference type="InterPro" id="IPR039448">
    <property type="entry name" value="Beta_helix"/>
</dbReference>
<dbReference type="Proteomes" id="UP000642829">
    <property type="component" value="Unassembled WGS sequence"/>
</dbReference>
<comment type="caution">
    <text evidence="3">The sequence shown here is derived from an EMBL/GenBank/DDBJ whole genome shotgun (WGS) entry which is preliminary data.</text>
</comment>
<feature type="domain" description="Right handed beta helix" evidence="2">
    <location>
        <begin position="127"/>
        <end position="299"/>
    </location>
</feature>
<reference evidence="3" key="2">
    <citation type="submission" date="2020-09" db="EMBL/GenBank/DDBJ databases">
        <authorList>
            <person name="Sun Q."/>
            <person name="Kim S."/>
        </authorList>
    </citation>
    <scope>NUCLEOTIDE SEQUENCE</scope>
    <source>
        <strain evidence="3">KCTC 12870</strain>
    </source>
</reference>
<organism evidence="3 4">
    <name type="scientific">Cerasicoccus arenae</name>
    <dbReference type="NCBI Taxonomy" id="424488"/>
    <lineage>
        <taxon>Bacteria</taxon>
        <taxon>Pseudomonadati</taxon>
        <taxon>Verrucomicrobiota</taxon>
        <taxon>Opitutia</taxon>
        <taxon>Puniceicoccales</taxon>
        <taxon>Cerasicoccaceae</taxon>
        <taxon>Cerasicoccus</taxon>
    </lineage>
</organism>
<evidence type="ECO:0000313" key="4">
    <source>
        <dbReference type="Proteomes" id="UP000642829"/>
    </source>
</evidence>
<dbReference type="InterPro" id="IPR006626">
    <property type="entry name" value="PbH1"/>
</dbReference>